<dbReference type="Proteomes" id="UP000755104">
    <property type="component" value="Unassembled WGS sequence"/>
</dbReference>
<dbReference type="InterPro" id="IPR006367">
    <property type="entry name" value="Sirohaem_synthase_N"/>
</dbReference>
<evidence type="ECO:0000313" key="9">
    <source>
        <dbReference type="Proteomes" id="UP000755104"/>
    </source>
</evidence>
<evidence type="ECO:0000256" key="7">
    <source>
        <dbReference type="SAM" id="MobiDB-lite"/>
    </source>
</evidence>
<sequence>MHSLPLFHRISGQRVVVVGSGDMAEAKARLVGRAGGIPCPETEAHHARLAFVAMPDRRAAENTARRLKDAGLLVNVADRPDLCDFTLPSVLDRDPVLVAVSTGGASAGLAKHLRLRLETILPQTLGPLATSLSAARERMRARFQDSTARRRAIDAALQEGGPLDPFEPFGAAALDNWLESQTVGTDRRVEEFALSSDDPDDLTLRQARALGKADNVLHDAAISEAILARARADAKREPLPATPPSKGFTVVLRRG</sequence>
<reference evidence="8 9" key="1">
    <citation type="submission" date="2021-08" db="EMBL/GenBank/DDBJ databases">
        <title>Comparative Genomics Analysis of the Genus Qipengyuania Reveals Extensive Genetic Diversity and Metabolic Versatility, Including the Description of Fifteen Novel Species.</title>
        <authorList>
            <person name="Liu Y."/>
        </authorList>
    </citation>
    <scope>NUCLEOTIDE SEQUENCE [LARGE SCALE GENOMIC DNA]</scope>
    <source>
        <strain evidence="8 9">6D47A</strain>
    </source>
</reference>
<keyword evidence="3" id="KW-0560">Oxidoreductase</keyword>
<comment type="caution">
    <text evidence="8">The sequence shown here is derived from an EMBL/GenBank/DDBJ whole genome shotgun (WGS) entry which is preliminary data.</text>
</comment>
<comment type="catalytic activity">
    <reaction evidence="6">
        <text>precorrin-2 + NAD(+) = sirohydrochlorin + NADH + 2 H(+)</text>
        <dbReference type="Rhea" id="RHEA:15613"/>
        <dbReference type="ChEBI" id="CHEBI:15378"/>
        <dbReference type="ChEBI" id="CHEBI:57540"/>
        <dbReference type="ChEBI" id="CHEBI:57945"/>
        <dbReference type="ChEBI" id="CHEBI:58351"/>
        <dbReference type="ChEBI" id="CHEBI:58827"/>
        <dbReference type="EC" id="1.3.1.76"/>
    </reaction>
</comment>
<dbReference type="NCBIfam" id="TIGR01470">
    <property type="entry name" value="cysG_Nterm"/>
    <property type="match status" value="1"/>
</dbReference>
<dbReference type="InterPro" id="IPR036291">
    <property type="entry name" value="NAD(P)-bd_dom_sf"/>
</dbReference>
<dbReference type="SUPFAM" id="SSF51735">
    <property type="entry name" value="NAD(P)-binding Rossmann-fold domains"/>
    <property type="match status" value="1"/>
</dbReference>
<protein>
    <recommendedName>
        <fullName evidence="2">precorrin-2 dehydrogenase</fullName>
        <ecNumber evidence="2">1.3.1.76</ecNumber>
    </recommendedName>
</protein>
<proteinExistence type="predicted"/>
<evidence type="ECO:0000256" key="5">
    <source>
        <dbReference type="ARBA" id="ARBA00023244"/>
    </source>
</evidence>
<organism evidence="8 9">
    <name type="scientific">Qipengyuania qiaonensis</name>
    <dbReference type="NCBI Taxonomy" id="2867240"/>
    <lineage>
        <taxon>Bacteria</taxon>
        <taxon>Pseudomonadati</taxon>
        <taxon>Pseudomonadota</taxon>
        <taxon>Alphaproteobacteria</taxon>
        <taxon>Sphingomonadales</taxon>
        <taxon>Erythrobacteraceae</taxon>
        <taxon>Qipengyuania</taxon>
    </lineage>
</organism>
<comment type="pathway">
    <text evidence="1">Porphyrin-containing compound metabolism; siroheme biosynthesis; sirohydrochlorin from precorrin-2: step 1/1.</text>
</comment>
<dbReference type="SUPFAM" id="SSF75615">
    <property type="entry name" value="Siroheme synthase middle domains-like"/>
    <property type="match status" value="1"/>
</dbReference>
<gene>
    <name evidence="8" type="ORF">K3174_14475</name>
</gene>
<evidence type="ECO:0000313" key="8">
    <source>
        <dbReference type="EMBL" id="MBX7483737.1"/>
    </source>
</evidence>
<dbReference type="EMBL" id="JAIGNO010000012">
    <property type="protein sequence ID" value="MBX7483737.1"/>
    <property type="molecule type" value="Genomic_DNA"/>
</dbReference>
<evidence type="ECO:0000256" key="6">
    <source>
        <dbReference type="ARBA" id="ARBA00047561"/>
    </source>
</evidence>
<dbReference type="SUPFAM" id="SSF53790">
    <property type="entry name" value="Tetrapyrrole methylase"/>
    <property type="match status" value="1"/>
</dbReference>
<keyword evidence="9" id="KW-1185">Reference proteome</keyword>
<evidence type="ECO:0000256" key="3">
    <source>
        <dbReference type="ARBA" id="ARBA00023002"/>
    </source>
</evidence>
<evidence type="ECO:0000256" key="1">
    <source>
        <dbReference type="ARBA" id="ARBA00005010"/>
    </source>
</evidence>
<dbReference type="RefSeq" id="WP_221559880.1">
    <property type="nucleotide sequence ID" value="NZ_JAIGNO010000012.1"/>
</dbReference>
<dbReference type="InterPro" id="IPR035996">
    <property type="entry name" value="4pyrrol_Methylase_sf"/>
</dbReference>
<dbReference type="EC" id="1.3.1.76" evidence="2"/>
<accession>A0ABS7J8V6</accession>
<evidence type="ECO:0000256" key="2">
    <source>
        <dbReference type="ARBA" id="ARBA00012400"/>
    </source>
</evidence>
<keyword evidence="4" id="KW-0520">NAD</keyword>
<evidence type="ECO:0000256" key="4">
    <source>
        <dbReference type="ARBA" id="ARBA00023027"/>
    </source>
</evidence>
<dbReference type="PANTHER" id="PTHR35330">
    <property type="entry name" value="SIROHEME BIOSYNTHESIS PROTEIN MET8"/>
    <property type="match status" value="1"/>
</dbReference>
<keyword evidence="5" id="KW-0627">Porphyrin biosynthesis</keyword>
<name>A0ABS7J8V6_9SPHN</name>
<dbReference type="PANTHER" id="PTHR35330:SF1">
    <property type="entry name" value="SIROHEME BIOSYNTHESIS PROTEIN MET8"/>
    <property type="match status" value="1"/>
</dbReference>
<dbReference type="Gene3D" id="3.30.160.110">
    <property type="entry name" value="Siroheme synthase, domain 2"/>
    <property type="match status" value="1"/>
</dbReference>
<dbReference type="Pfam" id="PF13241">
    <property type="entry name" value="NAD_binding_7"/>
    <property type="match status" value="1"/>
</dbReference>
<dbReference type="Gene3D" id="3.40.50.720">
    <property type="entry name" value="NAD(P)-binding Rossmann-like Domain"/>
    <property type="match status" value="2"/>
</dbReference>
<feature type="region of interest" description="Disordered" evidence="7">
    <location>
        <begin position="234"/>
        <end position="255"/>
    </location>
</feature>
<dbReference type="InterPro" id="IPR028161">
    <property type="entry name" value="Met8-like"/>
</dbReference>